<feature type="domain" description="3-hydroxyacyl-CoA dehydrogenase NAD binding" evidence="15">
    <location>
        <begin position="10"/>
        <end position="198"/>
    </location>
</feature>
<proteinExistence type="inferred from homology"/>
<dbReference type="Pfam" id="PF02737">
    <property type="entry name" value="3HCDH_N"/>
    <property type="match status" value="1"/>
</dbReference>
<dbReference type="InterPro" id="IPR029045">
    <property type="entry name" value="ClpP/crotonase-like_dom_sf"/>
</dbReference>
<feature type="domain" description="3-hydroxyacyl-CoA dehydrogenase C-terminal" evidence="14">
    <location>
        <begin position="319"/>
        <end position="409"/>
    </location>
</feature>
<keyword evidence="10" id="KW-0413">Isomerase</keyword>
<keyword evidence="11" id="KW-0456">Lyase</keyword>
<evidence type="ECO:0000256" key="6">
    <source>
        <dbReference type="ARBA" id="ARBA00023002"/>
    </source>
</evidence>
<dbReference type="CDD" id="cd06558">
    <property type="entry name" value="crotonase-like"/>
    <property type="match status" value="1"/>
</dbReference>
<dbReference type="InterPro" id="IPR008927">
    <property type="entry name" value="6-PGluconate_DH-like_C_sf"/>
</dbReference>
<dbReference type="InterPro" id="IPR036291">
    <property type="entry name" value="NAD(P)-bd_dom_sf"/>
</dbReference>
<dbReference type="RefSeq" id="WP_338250949.1">
    <property type="nucleotide sequence ID" value="NZ_AP028907.1"/>
</dbReference>
<dbReference type="InterPro" id="IPR014748">
    <property type="entry name" value="Enoyl-CoA_hydra_C"/>
</dbReference>
<accession>A0ABN6ZK34</accession>
<keyword evidence="7" id="KW-0520">NAD</keyword>
<comment type="subcellular location">
    <subcellularLocation>
        <location evidence="1">Peroxisome</location>
    </subcellularLocation>
</comment>
<dbReference type="GeneID" id="89288169"/>
<comment type="pathway">
    <text evidence="2">Lipid metabolism; fatty acid beta-oxidation.</text>
</comment>
<evidence type="ECO:0000256" key="12">
    <source>
        <dbReference type="ARBA" id="ARBA00023268"/>
    </source>
</evidence>
<dbReference type="InterPro" id="IPR006176">
    <property type="entry name" value="3-OHacyl-CoA_DH_NAD-bd"/>
</dbReference>
<feature type="domain" description="3-hydroxyacyl-CoA dehydrogenase C-terminal" evidence="14">
    <location>
        <begin position="201"/>
        <end position="295"/>
    </location>
</feature>
<evidence type="ECO:0000256" key="11">
    <source>
        <dbReference type="ARBA" id="ARBA00023239"/>
    </source>
</evidence>
<keyword evidence="12" id="KW-0511">Multifunctional enzyme</keyword>
<evidence type="ECO:0000256" key="9">
    <source>
        <dbReference type="ARBA" id="ARBA00023140"/>
    </source>
</evidence>
<evidence type="ECO:0000256" key="3">
    <source>
        <dbReference type="ARBA" id="ARBA00008750"/>
    </source>
</evidence>
<dbReference type="PANTHER" id="PTHR23309">
    <property type="entry name" value="3-HYDROXYACYL-COA DEHYROGENASE"/>
    <property type="match status" value="1"/>
</dbReference>
<evidence type="ECO:0000256" key="10">
    <source>
        <dbReference type="ARBA" id="ARBA00023235"/>
    </source>
</evidence>
<organism evidence="16 17">
    <name type="scientific">Pyrodictium abyssi</name>
    <dbReference type="NCBI Taxonomy" id="54256"/>
    <lineage>
        <taxon>Archaea</taxon>
        <taxon>Thermoproteota</taxon>
        <taxon>Thermoprotei</taxon>
        <taxon>Desulfurococcales</taxon>
        <taxon>Pyrodictiaceae</taxon>
        <taxon>Pyrodictium</taxon>
    </lineage>
</organism>
<dbReference type="Gene3D" id="3.90.226.10">
    <property type="entry name" value="2-enoyl-CoA Hydratase, Chain A, domain 1"/>
    <property type="match status" value="1"/>
</dbReference>
<dbReference type="PROSITE" id="PS00166">
    <property type="entry name" value="ENOYL_COA_HYDRATASE"/>
    <property type="match status" value="1"/>
</dbReference>
<keyword evidence="5" id="KW-0276">Fatty acid metabolism</keyword>
<evidence type="ECO:0000313" key="16">
    <source>
        <dbReference type="EMBL" id="BES80581.1"/>
    </source>
</evidence>
<reference evidence="16 17" key="1">
    <citation type="submission" date="2023-09" db="EMBL/GenBank/DDBJ databases">
        <title>Pyrofollis japonicus gen. nov. sp. nov., a novel member of the family Pyrodictiaceae isolated from the Iheya North hydrothermal field.</title>
        <authorList>
            <person name="Miyazaki U."/>
            <person name="Sanari M."/>
            <person name="Tame A."/>
            <person name="Kitajima M."/>
            <person name="Okamoto A."/>
            <person name="Sawayama S."/>
            <person name="Miyazaki J."/>
            <person name="Takai K."/>
            <person name="Nakagawa S."/>
        </authorList>
    </citation>
    <scope>NUCLEOTIDE SEQUENCE [LARGE SCALE GENOMIC DNA]</scope>
    <source>
        <strain evidence="16 17">AV2</strain>
    </source>
</reference>
<evidence type="ECO:0000256" key="1">
    <source>
        <dbReference type="ARBA" id="ARBA00004275"/>
    </source>
</evidence>
<dbReference type="InterPro" id="IPR013328">
    <property type="entry name" value="6PGD_dom2"/>
</dbReference>
<keyword evidence="9" id="KW-0576">Peroxisome</keyword>
<evidence type="ECO:0000256" key="4">
    <source>
        <dbReference type="ARBA" id="ARBA00011245"/>
    </source>
</evidence>
<evidence type="ECO:0000256" key="5">
    <source>
        <dbReference type="ARBA" id="ARBA00022832"/>
    </source>
</evidence>
<dbReference type="Gene3D" id="1.10.12.10">
    <property type="entry name" value="Lyase 2-enoyl-coa Hydratase, Chain A, domain 2"/>
    <property type="match status" value="1"/>
</dbReference>
<evidence type="ECO:0000256" key="13">
    <source>
        <dbReference type="RuleBase" id="RU003707"/>
    </source>
</evidence>
<name>A0ABN6ZK34_9CREN</name>
<dbReference type="SUPFAM" id="SSF51735">
    <property type="entry name" value="NAD(P)-binding Rossmann-fold domains"/>
    <property type="match status" value="1"/>
</dbReference>
<dbReference type="Gene3D" id="1.10.1040.10">
    <property type="entry name" value="N-(1-d-carboxylethyl)-l-norvaline Dehydrogenase, domain 2"/>
    <property type="match status" value="2"/>
</dbReference>
<evidence type="ECO:0000256" key="2">
    <source>
        <dbReference type="ARBA" id="ARBA00005005"/>
    </source>
</evidence>
<dbReference type="Pfam" id="PF00378">
    <property type="entry name" value="ECH_1"/>
    <property type="match status" value="1"/>
</dbReference>
<dbReference type="SUPFAM" id="SSF52096">
    <property type="entry name" value="ClpP/crotonase"/>
    <property type="match status" value="1"/>
</dbReference>
<dbReference type="InterPro" id="IPR018376">
    <property type="entry name" value="Enoyl-CoA_hyd/isom_CS"/>
</dbReference>
<comment type="similarity">
    <text evidence="3">In the N-terminal section; belongs to the enoyl-CoA hydratase/isomerase family.</text>
</comment>
<dbReference type="Gene3D" id="3.40.50.720">
    <property type="entry name" value="NAD(P)-binding Rossmann-like Domain"/>
    <property type="match status" value="1"/>
</dbReference>
<gene>
    <name evidence="16" type="ORF">PABY_01480</name>
</gene>
<evidence type="ECO:0000256" key="7">
    <source>
        <dbReference type="ARBA" id="ARBA00023027"/>
    </source>
</evidence>
<comment type="subunit">
    <text evidence="4">Monomer.</text>
</comment>
<dbReference type="EMBL" id="AP028907">
    <property type="protein sequence ID" value="BES80581.1"/>
    <property type="molecule type" value="Genomic_DNA"/>
</dbReference>
<dbReference type="SUPFAM" id="SSF48179">
    <property type="entry name" value="6-phosphogluconate dehydrogenase C-terminal domain-like"/>
    <property type="match status" value="2"/>
</dbReference>
<sequence>MASVDRIRRITVVGAGTMGHGIAEVAAIAGYEVWLADISEDILRNALKRIRWSLDKLYEKGQLREHPDKIMERIKTVVSVDKNGGYTEDFARVLSETDFMIEAIPEKLELKQQLFRFADEKAPEHAILATNTSSLPITEIAAATKRPERVVGMHFFNPPPLMPLVEVIKGEKTSDETVRVTVELAKRFGKQPVVVNKDVPGFIVNRILARVLNEACHMVARGEASVVEVDSALKYKLGLPMGAFELADYSGIDVFYYVFQAMAQRGFRAHPCPLFKEKFEKGELGVKTGKGFYEYPVPGKYQRPNIPKEAGEKVDPLLILAPGINEAAYLLREGIATRDDIDKAVKLGLGYPKGILEYADEFGIDKVVEALEKLKQKTGWEEYEPDPLLKQMVQDGRLGVKTGKGFYEYGAVEQQQKNTLLIRIEPPIAWIVLNRPSKLNAISPEMLRELSEALDELEEDERIRVVVLTGSGRAFSAGADVTAFMGISPVKAMMYSRRFQEILFKLEYYTKPVIAALNGYTLGGGLELAMAADFRIASETAMLGQPEINLGFIPGAGGTQRLPRLIGRSRAKELIYTGDMIPASEAAKLGLVDRVVPPERLEQDVRQLALKLAEKPPLAVMAAKYAVQIGMETNIWTGMALESSLFGLLFSTDDVVEGVTAFLEKRKPKFKGR</sequence>
<keyword evidence="8" id="KW-0443">Lipid metabolism</keyword>
<dbReference type="PANTHER" id="PTHR23309:SF49">
    <property type="entry name" value="PEROXISOMAL BIFUNCTIONAL ENZYME"/>
    <property type="match status" value="1"/>
</dbReference>
<evidence type="ECO:0000259" key="15">
    <source>
        <dbReference type="Pfam" id="PF02737"/>
    </source>
</evidence>
<dbReference type="Pfam" id="PF00725">
    <property type="entry name" value="3HCDH"/>
    <property type="match status" value="2"/>
</dbReference>
<evidence type="ECO:0000256" key="8">
    <source>
        <dbReference type="ARBA" id="ARBA00023098"/>
    </source>
</evidence>
<dbReference type="InterPro" id="IPR006108">
    <property type="entry name" value="3HC_DH_C"/>
</dbReference>
<keyword evidence="17" id="KW-1185">Reference proteome</keyword>
<dbReference type="InterPro" id="IPR001753">
    <property type="entry name" value="Enoyl-CoA_hydra/iso"/>
</dbReference>
<protein>
    <submittedName>
        <fullName evidence="16">3-hydroxyacyl-CoA dehydrogenase/enoyl-CoA hydratase family protein</fullName>
    </submittedName>
</protein>
<evidence type="ECO:0000259" key="14">
    <source>
        <dbReference type="Pfam" id="PF00725"/>
    </source>
</evidence>
<dbReference type="Proteomes" id="UP001341135">
    <property type="component" value="Chromosome"/>
</dbReference>
<keyword evidence="6" id="KW-0560">Oxidoreductase</keyword>
<evidence type="ECO:0000313" key="17">
    <source>
        <dbReference type="Proteomes" id="UP001341135"/>
    </source>
</evidence>
<comment type="similarity">
    <text evidence="13">Belongs to the enoyl-CoA hydratase/isomerase family.</text>
</comment>